<evidence type="ECO:0000313" key="2">
    <source>
        <dbReference type="Proteomes" id="UP000011980"/>
    </source>
</evidence>
<dbReference type="PATRIC" id="fig|1240687.3.peg.3757"/>
<gene>
    <name evidence="1" type="ORF">LEP1GSC008_2299</name>
</gene>
<accession>M6FFS1</accession>
<evidence type="ECO:0000313" key="1">
    <source>
        <dbReference type="EMBL" id="EMK21691.1"/>
    </source>
</evidence>
<proteinExistence type="predicted"/>
<reference evidence="1 2" key="1">
    <citation type="submission" date="2013-01" db="EMBL/GenBank/DDBJ databases">
        <authorList>
            <person name="Harkins D.M."/>
            <person name="Durkin A.S."/>
            <person name="Brinkac L.M."/>
            <person name="Haft D.H."/>
            <person name="Selengut J.D."/>
            <person name="Sanka R."/>
            <person name="DePew J."/>
            <person name="Purushe J."/>
            <person name="Galloway R.L."/>
            <person name="Vinetz J.M."/>
            <person name="Sutton G.G."/>
            <person name="Nierman W.C."/>
            <person name="Fouts D.E."/>
        </authorList>
    </citation>
    <scope>NUCLEOTIDE SEQUENCE [LARGE SCALE GENOMIC DNA]</scope>
    <source>
        <strain evidence="1 2">Nikolaevo</strain>
    </source>
</reference>
<dbReference type="Proteomes" id="UP000011980">
    <property type="component" value="Unassembled WGS sequence"/>
</dbReference>
<dbReference type="EMBL" id="ANCE01000187">
    <property type="protein sequence ID" value="EMK21691.1"/>
    <property type="molecule type" value="Genomic_DNA"/>
</dbReference>
<dbReference type="AlphaFoldDB" id="M6FFS1"/>
<protein>
    <submittedName>
        <fullName evidence="1">Uncharacterized protein</fullName>
    </submittedName>
</protein>
<sequence length="39" mass="4857">MVLNFIEIGRIDFTRTFFRMSYSSRFLEMIQNIQYFVLE</sequence>
<organism evidence="1 2">
    <name type="scientific">Leptospira kirschneri serovar Bulgarica str. Nikolaevo</name>
    <dbReference type="NCBI Taxonomy" id="1240687"/>
    <lineage>
        <taxon>Bacteria</taxon>
        <taxon>Pseudomonadati</taxon>
        <taxon>Spirochaetota</taxon>
        <taxon>Spirochaetia</taxon>
        <taxon>Leptospirales</taxon>
        <taxon>Leptospiraceae</taxon>
        <taxon>Leptospira</taxon>
    </lineage>
</organism>
<name>M6FFS1_9LEPT</name>
<comment type="caution">
    <text evidence="1">The sequence shown here is derived from an EMBL/GenBank/DDBJ whole genome shotgun (WGS) entry which is preliminary data.</text>
</comment>